<dbReference type="AlphaFoldDB" id="A0A5D4G0F5"/>
<keyword evidence="6 8" id="KW-1133">Transmembrane helix</keyword>
<organism evidence="9 10">
    <name type="scientific">Corynebacterium urealyticum</name>
    <dbReference type="NCBI Taxonomy" id="43771"/>
    <lineage>
        <taxon>Bacteria</taxon>
        <taxon>Bacillati</taxon>
        <taxon>Actinomycetota</taxon>
        <taxon>Actinomycetes</taxon>
        <taxon>Mycobacteriales</taxon>
        <taxon>Corynebacteriaceae</taxon>
        <taxon>Corynebacterium</taxon>
    </lineage>
</organism>
<keyword evidence="3" id="KW-0813">Transport</keyword>
<feature type="transmembrane region" description="Helical" evidence="8">
    <location>
        <begin position="193"/>
        <end position="210"/>
    </location>
</feature>
<comment type="subcellular location">
    <subcellularLocation>
        <location evidence="1">Cell membrane</location>
        <topology evidence="1">Multi-pass membrane protein</topology>
    </subcellularLocation>
</comment>
<dbReference type="SUPFAM" id="SSF81345">
    <property type="entry name" value="ABC transporter involved in vitamin B12 uptake, BtuC"/>
    <property type="match status" value="1"/>
</dbReference>
<evidence type="ECO:0000256" key="6">
    <source>
        <dbReference type="ARBA" id="ARBA00022989"/>
    </source>
</evidence>
<feature type="transmembrane region" description="Helical" evidence="8">
    <location>
        <begin position="237"/>
        <end position="267"/>
    </location>
</feature>
<name>A0A5D4G0F5_9CORY</name>
<evidence type="ECO:0000256" key="1">
    <source>
        <dbReference type="ARBA" id="ARBA00004651"/>
    </source>
</evidence>
<evidence type="ECO:0000256" key="3">
    <source>
        <dbReference type="ARBA" id="ARBA00022448"/>
    </source>
</evidence>
<dbReference type="GO" id="GO:0005886">
    <property type="term" value="C:plasma membrane"/>
    <property type="evidence" value="ECO:0007669"/>
    <property type="project" value="UniProtKB-SubCell"/>
</dbReference>
<dbReference type="PANTHER" id="PTHR30472:SF19">
    <property type="entry name" value="PETROBACTIN IMPORT SYSTEM PERMEASE PROTEIN YCLO"/>
    <property type="match status" value="1"/>
</dbReference>
<feature type="transmembrane region" description="Helical" evidence="8">
    <location>
        <begin position="147"/>
        <end position="166"/>
    </location>
</feature>
<feature type="transmembrane region" description="Helical" evidence="8">
    <location>
        <begin position="305"/>
        <end position="326"/>
    </location>
</feature>
<feature type="transmembrane region" description="Helical" evidence="8">
    <location>
        <begin position="54"/>
        <end position="76"/>
    </location>
</feature>
<evidence type="ECO:0000313" key="10">
    <source>
        <dbReference type="Proteomes" id="UP000324726"/>
    </source>
</evidence>
<evidence type="ECO:0000313" key="9">
    <source>
        <dbReference type="EMBL" id="TYR20040.1"/>
    </source>
</evidence>
<dbReference type="PANTHER" id="PTHR30472">
    <property type="entry name" value="FERRIC ENTEROBACTIN TRANSPORT SYSTEM PERMEASE PROTEIN"/>
    <property type="match status" value="1"/>
</dbReference>
<dbReference type="InterPro" id="IPR037294">
    <property type="entry name" value="ABC_BtuC-like"/>
</dbReference>
<sequence length="332" mass="35892">MLGRVTHASSTKRDDSKRPRRTFVAVLLITVALLGLFILWQLPRAWGFVLPMRLTTVGALAVAGITAGVSTVVFHTLTRNHILTPGLIGFDSIYVLINTLIVFFLGSSALSGMHSIAGFVLNTVIMVVFAVVVFSPLVTSTTMTLDVLLLIGVVCGIFFRSLAGLLQKMIDPNEYQVLQDAFFASFTGIDRPLLVFTLLVTIVVCAWIWHKRHVLDVMALGQETSIGLGVGYRKESLLLLAAITILVAASTALVGPILFLGLIVAHLAYRATGTTRHTWTLPVAALFGVSSLVGAQFILGQILGYGTTVSVLIEFVGGILFLFLLLRKEKLK</sequence>
<feature type="transmembrane region" description="Helical" evidence="8">
    <location>
        <begin position="279"/>
        <end position="299"/>
    </location>
</feature>
<gene>
    <name evidence="9" type="ORF">FYJ87_03340</name>
</gene>
<evidence type="ECO:0000256" key="7">
    <source>
        <dbReference type="ARBA" id="ARBA00023136"/>
    </source>
</evidence>
<feature type="transmembrane region" description="Helical" evidence="8">
    <location>
        <begin position="116"/>
        <end position="135"/>
    </location>
</feature>
<protein>
    <submittedName>
        <fullName evidence="9">Iron chelate uptake ABC transporter family permease subunit</fullName>
    </submittedName>
</protein>
<feature type="transmembrane region" description="Helical" evidence="8">
    <location>
        <begin position="22"/>
        <end position="42"/>
    </location>
</feature>
<dbReference type="Gene3D" id="1.10.3470.10">
    <property type="entry name" value="ABC transporter involved in vitamin B12 uptake, BtuC"/>
    <property type="match status" value="1"/>
</dbReference>
<dbReference type="Proteomes" id="UP000324726">
    <property type="component" value="Unassembled WGS sequence"/>
</dbReference>
<dbReference type="GO" id="GO:0033214">
    <property type="term" value="P:siderophore-iron import into cell"/>
    <property type="evidence" value="ECO:0007669"/>
    <property type="project" value="TreeGrafter"/>
</dbReference>
<feature type="transmembrane region" description="Helical" evidence="8">
    <location>
        <begin position="82"/>
        <end position="104"/>
    </location>
</feature>
<keyword evidence="4" id="KW-1003">Cell membrane</keyword>
<keyword evidence="7 8" id="KW-0472">Membrane</keyword>
<comment type="caution">
    <text evidence="9">The sequence shown here is derived from an EMBL/GenBank/DDBJ whole genome shotgun (WGS) entry which is preliminary data.</text>
</comment>
<evidence type="ECO:0000256" key="4">
    <source>
        <dbReference type="ARBA" id="ARBA00022475"/>
    </source>
</evidence>
<dbReference type="GO" id="GO:0022857">
    <property type="term" value="F:transmembrane transporter activity"/>
    <property type="evidence" value="ECO:0007669"/>
    <property type="project" value="InterPro"/>
</dbReference>
<dbReference type="Pfam" id="PF01032">
    <property type="entry name" value="FecCD"/>
    <property type="match status" value="1"/>
</dbReference>
<comment type="similarity">
    <text evidence="2">Belongs to the binding-protein-dependent transport system permease family. FecCD subfamily.</text>
</comment>
<proteinExistence type="inferred from homology"/>
<reference evidence="9 10" key="1">
    <citation type="submission" date="2019-08" db="EMBL/GenBank/DDBJ databases">
        <title>Draft genome of C. urealyticum strain VH4248.</title>
        <authorList>
            <person name="Navas J."/>
        </authorList>
    </citation>
    <scope>NUCLEOTIDE SEQUENCE [LARGE SCALE GENOMIC DNA]</scope>
    <source>
        <strain evidence="9 10">VH4248</strain>
    </source>
</reference>
<evidence type="ECO:0000256" key="8">
    <source>
        <dbReference type="SAM" id="Phobius"/>
    </source>
</evidence>
<dbReference type="EMBL" id="VSZI01000001">
    <property type="protein sequence ID" value="TYR20040.1"/>
    <property type="molecule type" value="Genomic_DNA"/>
</dbReference>
<evidence type="ECO:0000256" key="5">
    <source>
        <dbReference type="ARBA" id="ARBA00022692"/>
    </source>
</evidence>
<dbReference type="InterPro" id="IPR000522">
    <property type="entry name" value="ABC_transptr_permease_BtuC"/>
</dbReference>
<evidence type="ECO:0000256" key="2">
    <source>
        <dbReference type="ARBA" id="ARBA00007935"/>
    </source>
</evidence>
<keyword evidence="5 8" id="KW-0812">Transmembrane</keyword>
<accession>A0A5D4G0F5</accession>